<dbReference type="GO" id="GO:0005886">
    <property type="term" value="C:plasma membrane"/>
    <property type="evidence" value="ECO:0007669"/>
    <property type="project" value="UniProtKB-SubCell"/>
</dbReference>
<dbReference type="NCBIfam" id="TIGR01494">
    <property type="entry name" value="ATPase_P-type"/>
    <property type="match status" value="1"/>
</dbReference>
<name>D3DJZ7_HYDTT</name>
<feature type="transmembrane region" description="Helical" evidence="10">
    <location>
        <begin position="314"/>
        <end position="334"/>
    </location>
</feature>
<dbReference type="InterPro" id="IPR027256">
    <property type="entry name" value="P-typ_ATPase_IB"/>
</dbReference>
<evidence type="ECO:0000256" key="3">
    <source>
        <dbReference type="ARBA" id="ARBA00022692"/>
    </source>
</evidence>
<dbReference type="InterPro" id="IPR036163">
    <property type="entry name" value="HMA_dom_sf"/>
</dbReference>
<feature type="transmembrane region" description="Helical" evidence="10">
    <location>
        <begin position="77"/>
        <end position="96"/>
    </location>
</feature>
<dbReference type="GO" id="GO:0016887">
    <property type="term" value="F:ATP hydrolysis activity"/>
    <property type="evidence" value="ECO:0007669"/>
    <property type="project" value="InterPro"/>
</dbReference>
<keyword evidence="3 10" id="KW-0812">Transmembrane</keyword>
<sequence length="678" mass="75048">MRMSLQVDGMTCVNCARSIEMNLKRLKGVKSVEVSFELGRVYVEFDEDLLSSEHIKDVIQTLGYRVSKDVEDKDRSFLILLLCVVLSLPFLPLMIFHTSWSVYLELVLASIIQVIGGYGFYKSAYKSVLSGVGNMDLLVSLGSTSAYIYSLLTMLGLLDGKPFFETSVFLITFVRIGKYLEERAKEKATRSLRELFGVQTSKVAVLKDGREEKKSVQEVFIGDVILLKTGELVPLDSTLIEGSLEVDESIITGESRPVLKTSGHEILSGSLVISGYGKARVKKTLGGSYVSLLIRLVEDALRQKPNIHRVADRVAHYFVQVVLVLSILVFALWYLKTGDLQKSFSFGLSVLIISCPCAFGIAVPLALTVGLLRAYKRGLLIKNPSVLERIKDINVLLLDKTGTLTEGKPKVKEAVFYQDALNLAFSVACTSNHPHAKAIKEYCQSLGAKAIDLPNCKELPGKGIFCGDYFLGNPREVDIYRENTTTILTRGHQILAEFHLEESLKEGVQEVLNYLRSRKVKPVMITGDSQERAERVAQALGIDEFYARVKPEEKLLILEAYQKKGYKVGMVGDGINDAPAMAKADVSFAIGSGTDIAKRVGDVVLVSGIESLRWMFDIADRVNMRIRENLFWAFLYNMLGIPIAAGVLSPYGIVLKPEMAGFMMALSSLSVVINSVRK</sequence>
<dbReference type="PANTHER" id="PTHR43520:SF8">
    <property type="entry name" value="P-TYPE CU(+) TRANSPORTER"/>
    <property type="match status" value="1"/>
</dbReference>
<dbReference type="InterPro" id="IPR001757">
    <property type="entry name" value="P_typ_ATPase"/>
</dbReference>
<dbReference type="eggNOG" id="COG2217">
    <property type="taxonomic scope" value="Bacteria"/>
</dbReference>
<dbReference type="PROSITE" id="PS01047">
    <property type="entry name" value="HMA_1"/>
    <property type="match status" value="1"/>
</dbReference>
<protein>
    <submittedName>
        <fullName evidence="12">Cation transporting ATPase</fullName>
    </submittedName>
</protein>
<dbReference type="InterPro" id="IPR008250">
    <property type="entry name" value="ATPase_P-typ_transduc_dom_A_sf"/>
</dbReference>
<dbReference type="SUPFAM" id="SSF81653">
    <property type="entry name" value="Calcium ATPase, transduction domain A"/>
    <property type="match status" value="1"/>
</dbReference>
<dbReference type="FunFam" id="3.30.70.100:FF:000001">
    <property type="entry name" value="ATPase copper transporting beta"/>
    <property type="match status" value="1"/>
</dbReference>
<dbReference type="AlphaFoldDB" id="D3DJZ7"/>
<comment type="similarity">
    <text evidence="2 10">Belongs to the cation transport ATPase (P-type) (TC 3.A.3) family. Type IB subfamily.</text>
</comment>
<evidence type="ECO:0000259" key="11">
    <source>
        <dbReference type="PROSITE" id="PS50846"/>
    </source>
</evidence>
<evidence type="ECO:0000256" key="7">
    <source>
        <dbReference type="ARBA" id="ARBA00022967"/>
    </source>
</evidence>
<dbReference type="InterPro" id="IPR006121">
    <property type="entry name" value="HMA_dom"/>
</dbReference>
<dbReference type="NCBIfam" id="TIGR01512">
    <property type="entry name" value="ATPase-IB2_Cd"/>
    <property type="match status" value="1"/>
</dbReference>
<evidence type="ECO:0000256" key="10">
    <source>
        <dbReference type="RuleBase" id="RU362081"/>
    </source>
</evidence>
<dbReference type="GO" id="GO:0005507">
    <property type="term" value="F:copper ion binding"/>
    <property type="evidence" value="ECO:0007669"/>
    <property type="project" value="TreeGrafter"/>
</dbReference>
<dbReference type="InterPro" id="IPR023298">
    <property type="entry name" value="ATPase_P-typ_TM_dom_sf"/>
</dbReference>
<feature type="transmembrane region" description="Helical" evidence="10">
    <location>
        <begin position="346"/>
        <end position="372"/>
    </location>
</feature>
<dbReference type="Gene3D" id="1.20.1110.10">
    <property type="entry name" value="Calcium-transporting ATPase, transmembrane domain"/>
    <property type="match status" value="1"/>
</dbReference>
<dbReference type="Gene3D" id="2.70.150.10">
    <property type="entry name" value="Calcium-transporting ATPase, cytoplasmic transduction domain A"/>
    <property type="match status" value="1"/>
</dbReference>
<dbReference type="SUPFAM" id="SSF81665">
    <property type="entry name" value="Calcium ATPase, transmembrane domain M"/>
    <property type="match status" value="1"/>
</dbReference>
<evidence type="ECO:0000313" key="13">
    <source>
        <dbReference type="Proteomes" id="UP000002574"/>
    </source>
</evidence>
<dbReference type="InterPro" id="IPR018303">
    <property type="entry name" value="ATPase_P-typ_P_site"/>
</dbReference>
<evidence type="ECO:0000256" key="6">
    <source>
        <dbReference type="ARBA" id="ARBA00022840"/>
    </source>
</evidence>
<dbReference type="GO" id="GO:0055070">
    <property type="term" value="P:copper ion homeostasis"/>
    <property type="evidence" value="ECO:0007669"/>
    <property type="project" value="TreeGrafter"/>
</dbReference>
<dbReference type="Gene3D" id="3.40.1110.10">
    <property type="entry name" value="Calcium-transporting ATPase, cytoplasmic domain N"/>
    <property type="match status" value="1"/>
</dbReference>
<evidence type="ECO:0000313" key="12">
    <source>
        <dbReference type="EMBL" id="BAI70149.1"/>
    </source>
</evidence>
<dbReference type="NCBIfam" id="TIGR01525">
    <property type="entry name" value="ATPase-IB_hvy"/>
    <property type="match status" value="1"/>
</dbReference>
<dbReference type="EMBL" id="AP011112">
    <property type="protein sequence ID" value="BAI70149.1"/>
    <property type="molecule type" value="Genomic_DNA"/>
</dbReference>
<dbReference type="Pfam" id="PF00403">
    <property type="entry name" value="HMA"/>
    <property type="match status" value="1"/>
</dbReference>
<dbReference type="PRINTS" id="PR00943">
    <property type="entry name" value="CUATPASE"/>
</dbReference>
<dbReference type="Pfam" id="PF00702">
    <property type="entry name" value="Hydrolase"/>
    <property type="match status" value="1"/>
</dbReference>
<organism evidence="12 13">
    <name type="scientific">Hydrogenobacter thermophilus (strain DSM 6534 / IAM 12695 / TK-6)</name>
    <dbReference type="NCBI Taxonomy" id="608538"/>
    <lineage>
        <taxon>Bacteria</taxon>
        <taxon>Pseudomonadati</taxon>
        <taxon>Aquificota</taxon>
        <taxon>Aquificia</taxon>
        <taxon>Aquificales</taxon>
        <taxon>Aquificaceae</taxon>
        <taxon>Hydrogenobacter</taxon>
    </lineage>
</organism>
<dbReference type="Pfam" id="PF00122">
    <property type="entry name" value="E1-E2_ATPase"/>
    <property type="match status" value="1"/>
</dbReference>
<reference evidence="12 13" key="1">
    <citation type="journal article" date="2010" name="J. Bacteriol.">
        <title>Complete genome sequence of the thermophilic, obligately chemolithoautotrophic hydrogen-oxidizing bacterium Hydrogenobacter thermophilus TK-6.</title>
        <authorList>
            <person name="Arai H."/>
            <person name="Kanbe H."/>
            <person name="Ishii M."/>
            <person name="Igarashi Y."/>
        </authorList>
    </citation>
    <scope>NUCLEOTIDE SEQUENCE [LARGE SCALE GENOMIC DNA]</scope>
    <source>
        <strain evidence="13">DSM 6534 / IAM 12695 / TK-6 [Tokyo]</strain>
    </source>
</reference>
<dbReference type="Proteomes" id="UP000002574">
    <property type="component" value="Chromosome"/>
</dbReference>
<dbReference type="InterPro" id="IPR059000">
    <property type="entry name" value="ATPase_P-type_domA"/>
</dbReference>
<dbReference type="GO" id="GO:0043682">
    <property type="term" value="F:P-type divalent copper transporter activity"/>
    <property type="evidence" value="ECO:0007669"/>
    <property type="project" value="TreeGrafter"/>
</dbReference>
<evidence type="ECO:0000256" key="1">
    <source>
        <dbReference type="ARBA" id="ARBA00004127"/>
    </source>
</evidence>
<accession>D3DJZ7</accession>
<keyword evidence="6 10" id="KW-0067">ATP-binding</keyword>
<dbReference type="PATRIC" id="fig|608538.5.peg.1718"/>
<gene>
    <name evidence="12" type="ordered locus">HTH_1702</name>
</gene>
<dbReference type="PANTHER" id="PTHR43520">
    <property type="entry name" value="ATP7, ISOFORM B"/>
    <property type="match status" value="1"/>
</dbReference>
<proteinExistence type="inferred from homology"/>
<feature type="domain" description="HMA" evidence="11">
    <location>
        <begin position="1"/>
        <end position="67"/>
    </location>
</feature>
<dbReference type="InterPro" id="IPR017969">
    <property type="entry name" value="Heavy-metal-associated_CS"/>
</dbReference>
<dbReference type="OrthoDB" id="9779at2"/>
<dbReference type="Gene3D" id="3.30.70.100">
    <property type="match status" value="1"/>
</dbReference>
<keyword evidence="4 10" id="KW-0479">Metal-binding</keyword>
<dbReference type="Gene3D" id="3.40.50.1000">
    <property type="entry name" value="HAD superfamily/HAD-like"/>
    <property type="match status" value="2"/>
</dbReference>
<dbReference type="PROSITE" id="PS50846">
    <property type="entry name" value="HMA_2"/>
    <property type="match status" value="1"/>
</dbReference>
<keyword evidence="5 10" id="KW-0547">Nucleotide-binding</keyword>
<keyword evidence="8 10" id="KW-1133">Transmembrane helix</keyword>
<dbReference type="InterPro" id="IPR036412">
    <property type="entry name" value="HAD-like_sf"/>
</dbReference>
<evidence type="ECO:0000256" key="2">
    <source>
        <dbReference type="ARBA" id="ARBA00006024"/>
    </source>
</evidence>
<comment type="subcellular location">
    <subcellularLocation>
        <location evidence="10">Cell membrane</location>
    </subcellularLocation>
    <subcellularLocation>
        <location evidence="1">Endomembrane system</location>
        <topology evidence="1">Multi-pass membrane protein</topology>
    </subcellularLocation>
</comment>
<feature type="transmembrane region" description="Helical" evidence="10">
    <location>
        <begin position="659"/>
        <end position="676"/>
    </location>
</feature>
<dbReference type="SUPFAM" id="SSF56784">
    <property type="entry name" value="HAD-like"/>
    <property type="match status" value="1"/>
</dbReference>
<dbReference type="NCBIfam" id="TIGR01511">
    <property type="entry name" value="ATPase-IB1_Cu"/>
    <property type="match status" value="1"/>
</dbReference>
<dbReference type="PROSITE" id="PS00154">
    <property type="entry name" value="ATPASE_E1_E2"/>
    <property type="match status" value="1"/>
</dbReference>
<feature type="transmembrane region" description="Helical" evidence="10">
    <location>
        <begin position="630"/>
        <end position="653"/>
    </location>
</feature>
<dbReference type="GO" id="GO:0005524">
    <property type="term" value="F:ATP binding"/>
    <property type="evidence" value="ECO:0007669"/>
    <property type="project" value="UniProtKB-UniRule"/>
</dbReference>
<evidence type="ECO:0000256" key="8">
    <source>
        <dbReference type="ARBA" id="ARBA00022989"/>
    </source>
</evidence>
<keyword evidence="10" id="KW-1003">Cell membrane</keyword>
<keyword evidence="13" id="KW-1185">Reference proteome</keyword>
<feature type="transmembrane region" description="Helical" evidence="10">
    <location>
        <begin position="102"/>
        <end position="121"/>
    </location>
</feature>
<keyword evidence="9 10" id="KW-0472">Membrane</keyword>
<dbReference type="InterPro" id="IPR023214">
    <property type="entry name" value="HAD_sf"/>
</dbReference>
<dbReference type="KEGG" id="hth:HTH_1702"/>
<dbReference type="RefSeq" id="WP_012964329.1">
    <property type="nucleotide sequence ID" value="NC_013799.1"/>
</dbReference>
<dbReference type="PRINTS" id="PR00119">
    <property type="entry name" value="CATATPASE"/>
</dbReference>
<dbReference type="KEGG" id="hte:Hydth_1687"/>
<dbReference type="GO" id="GO:0012505">
    <property type="term" value="C:endomembrane system"/>
    <property type="evidence" value="ECO:0007669"/>
    <property type="project" value="UniProtKB-SubCell"/>
</dbReference>
<evidence type="ECO:0000256" key="5">
    <source>
        <dbReference type="ARBA" id="ARBA00022741"/>
    </source>
</evidence>
<evidence type="ECO:0000256" key="9">
    <source>
        <dbReference type="ARBA" id="ARBA00023136"/>
    </source>
</evidence>
<dbReference type="SUPFAM" id="SSF55008">
    <property type="entry name" value="HMA, heavy metal-associated domain"/>
    <property type="match status" value="1"/>
</dbReference>
<keyword evidence="7" id="KW-1278">Translocase</keyword>
<dbReference type="STRING" id="608538.HTH_1702"/>
<evidence type="ECO:0000256" key="4">
    <source>
        <dbReference type="ARBA" id="ARBA00022723"/>
    </source>
</evidence>
<dbReference type="CDD" id="cd00371">
    <property type="entry name" value="HMA"/>
    <property type="match status" value="1"/>
</dbReference>
<dbReference type="InterPro" id="IPR023299">
    <property type="entry name" value="ATPase_P-typ_cyto_dom_N"/>
</dbReference>